<dbReference type="AlphaFoldDB" id="A0A3N4LTJ2"/>
<feature type="region of interest" description="Disordered" evidence="1">
    <location>
        <begin position="127"/>
        <end position="177"/>
    </location>
</feature>
<reference evidence="3 4" key="1">
    <citation type="journal article" date="2018" name="Nat. Ecol. Evol.">
        <title>Pezizomycetes genomes reveal the molecular basis of ectomycorrhizal truffle lifestyle.</title>
        <authorList>
            <person name="Murat C."/>
            <person name="Payen T."/>
            <person name="Noel B."/>
            <person name="Kuo A."/>
            <person name="Morin E."/>
            <person name="Chen J."/>
            <person name="Kohler A."/>
            <person name="Krizsan K."/>
            <person name="Balestrini R."/>
            <person name="Da Silva C."/>
            <person name="Montanini B."/>
            <person name="Hainaut M."/>
            <person name="Levati E."/>
            <person name="Barry K.W."/>
            <person name="Belfiori B."/>
            <person name="Cichocki N."/>
            <person name="Clum A."/>
            <person name="Dockter R.B."/>
            <person name="Fauchery L."/>
            <person name="Guy J."/>
            <person name="Iotti M."/>
            <person name="Le Tacon F."/>
            <person name="Lindquist E.A."/>
            <person name="Lipzen A."/>
            <person name="Malagnac F."/>
            <person name="Mello A."/>
            <person name="Molinier V."/>
            <person name="Miyauchi S."/>
            <person name="Poulain J."/>
            <person name="Riccioni C."/>
            <person name="Rubini A."/>
            <person name="Sitrit Y."/>
            <person name="Splivallo R."/>
            <person name="Traeger S."/>
            <person name="Wang M."/>
            <person name="Zifcakova L."/>
            <person name="Wipf D."/>
            <person name="Zambonelli A."/>
            <person name="Paolocci F."/>
            <person name="Nowrousian M."/>
            <person name="Ottonello S."/>
            <person name="Baldrian P."/>
            <person name="Spatafora J.W."/>
            <person name="Henrissat B."/>
            <person name="Nagy L.G."/>
            <person name="Aury J.M."/>
            <person name="Wincker P."/>
            <person name="Grigoriev I.V."/>
            <person name="Bonfante P."/>
            <person name="Martin F.M."/>
        </authorList>
    </citation>
    <scope>NUCLEOTIDE SEQUENCE [LARGE SCALE GENOMIC DNA]</scope>
    <source>
        <strain evidence="3 4">ATCC MYA-4762</strain>
    </source>
</reference>
<dbReference type="GO" id="GO:1990380">
    <property type="term" value="F:K48-linked deubiquitinase activity"/>
    <property type="evidence" value="ECO:0007669"/>
    <property type="project" value="InterPro"/>
</dbReference>
<dbReference type="GO" id="GO:0016807">
    <property type="term" value="F:cysteine-type carboxypeptidase activity"/>
    <property type="evidence" value="ECO:0007669"/>
    <property type="project" value="TreeGrafter"/>
</dbReference>
<dbReference type="Proteomes" id="UP000267821">
    <property type="component" value="Unassembled WGS sequence"/>
</dbReference>
<dbReference type="OrthoDB" id="10261212at2759"/>
<keyword evidence="4" id="KW-1185">Reference proteome</keyword>
<feature type="compositionally biased region" description="Polar residues" evidence="1">
    <location>
        <begin position="33"/>
        <end position="48"/>
    </location>
</feature>
<proteinExistence type="predicted"/>
<feature type="domain" description="MINDY deubiquitinase" evidence="2">
    <location>
        <begin position="180"/>
        <end position="407"/>
    </location>
</feature>
<dbReference type="EMBL" id="ML121535">
    <property type="protein sequence ID" value="RPB26233.1"/>
    <property type="molecule type" value="Genomic_DNA"/>
</dbReference>
<evidence type="ECO:0000313" key="4">
    <source>
        <dbReference type="Proteomes" id="UP000267821"/>
    </source>
</evidence>
<dbReference type="GO" id="GO:0004843">
    <property type="term" value="F:cysteine-type deubiquitinase activity"/>
    <property type="evidence" value="ECO:0007669"/>
    <property type="project" value="InterPro"/>
</dbReference>
<dbReference type="InParanoid" id="A0A3N4LTJ2"/>
<evidence type="ECO:0000256" key="1">
    <source>
        <dbReference type="SAM" id="MobiDB-lite"/>
    </source>
</evidence>
<evidence type="ECO:0000259" key="2">
    <source>
        <dbReference type="Pfam" id="PF04424"/>
    </source>
</evidence>
<sequence>MRSNLTSQDRSFSGFSYPQQVGTTPPSGRPLAPQTTGSNNPFLANNQPLRRSSTISTASDYEPGVDLSSYDVSTTRAMPGYRGAGSANGALGVPVPGSNQAGWGWLNQGAVVAGSAPVGGNYLGGVLPPPLPIEPAQQPEKQPQKQPQDKTPQVPQVDGNTSSLPESTPALPARDPSPEAYQIKHITWVDPTTLQTRRLPILLQNENGPCPLLALVNALTLSTPSSATTALTEILRVREHISLGLLLDAVFDGVVTQTSTQGVDIDMSDLFAFLMSLSTGMNVNPRFVFPQLPSGDDGPPQLLGSFDQTREMRLYNSFGVPLYHGWLPSPTAAVYKVMQRVAPTYEEVQNLLLQEEIILHRISTALGGSPEAEITRQEERVVEDAGVIRGWLDDSCTQLTDWGLEKMVRCF</sequence>
<dbReference type="GO" id="GO:0071944">
    <property type="term" value="C:cell periphery"/>
    <property type="evidence" value="ECO:0007669"/>
    <property type="project" value="TreeGrafter"/>
</dbReference>
<feature type="region of interest" description="Disordered" evidence="1">
    <location>
        <begin position="1"/>
        <end position="48"/>
    </location>
</feature>
<accession>A0A3N4LTJ2</accession>
<organism evidence="3 4">
    <name type="scientific">Terfezia boudieri ATCC MYA-4762</name>
    <dbReference type="NCBI Taxonomy" id="1051890"/>
    <lineage>
        <taxon>Eukaryota</taxon>
        <taxon>Fungi</taxon>
        <taxon>Dikarya</taxon>
        <taxon>Ascomycota</taxon>
        <taxon>Pezizomycotina</taxon>
        <taxon>Pezizomycetes</taxon>
        <taxon>Pezizales</taxon>
        <taxon>Pezizaceae</taxon>
        <taxon>Terfezia</taxon>
    </lineage>
</organism>
<dbReference type="STRING" id="1051890.A0A3N4LTJ2"/>
<dbReference type="GO" id="GO:0071108">
    <property type="term" value="P:protein K48-linked deubiquitination"/>
    <property type="evidence" value="ECO:0007669"/>
    <property type="project" value="TreeGrafter"/>
</dbReference>
<dbReference type="GO" id="GO:0005829">
    <property type="term" value="C:cytosol"/>
    <property type="evidence" value="ECO:0007669"/>
    <property type="project" value="TreeGrafter"/>
</dbReference>
<gene>
    <name evidence="3" type="ORF">L211DRAFT_702726</name>
</gene>
<dbReference type="PANTHER" id="PTHR18063">
    <property type="entry name" value="NF-E2 INDUCIBLE PROTEIN"/>
    <property type="match status" value="1"/>
</dbReference>
<dbReference type="InterPro" id="IPR007518">
    <property type="entry name" value="MINDY"/>
</dbReference>
<feature type="compositionally biased region" description="Polar residues" evidence="1">
    <location>
        <begin position="1"/>
        <end position="26"/>
    </location>
</feature>
<protein>
    <recommendedName>
        <fullName evidence="2">MINDY deubiquitinase domain-containing protein</fullName>
    </recommendedName>
</protein>
<feature type="compositionally biased region" description="Low complexity" evidence="1">
    <location>
        <begin position="135"/>
        <end position="156"/>
    </location>
</feature>
<dbReference type="FunCoup" id="A0A3N4LTJ2">
    <property type="interactions" value="284"/>
</dbReference>
<dbReference type="PANTHER" id="PTHR18063:SF6">
    <property type="entry name" value="UBIQUITIN CARBOXYL-TERMINAL HYDROLASE"/>
    <property type="match status" value="1"/>
</dbReference>
<dbReference type="Pfam" id="PF04424">
    <property type="entry name" value="MINDY_DUB"/>
    <property type="match status" value="1"/>
</dbReference>
<evidence type="ECO:0000313" key="3">
    <source>
        <dbReference type="EMBL" id="RPB26233.1"/>
    </source>
</evidence>
<dbReference type="InterPro" id="IPR033979">
    <property type="entry name" value="MINDY_domain"/>
</dbReference>
<name>A0A3N4LTJ2_9PEZI</name>